<dbReference type="Proteomes" id="UP000886998">
    <property type="component" value="Unassembled WGS sequence"/>
</dbReference>
<organism evidence="1 2">
    <name type="scientific">Trichonephila inaurata madagascariensis</name>
    <dbReference type="NCBI Taxonomy" id="2747483"/>
    <lineage>
        <taxon>Eukaryota</taxon>
        <taxon>Metazoa</taxon>
        <taxon>Ecdysozoa</taxon>
        <taxon>Arthropoda</taxon>
        <taxon>Chelicerata</taxon>
        <taxon>Arachnida</taxon>
        <taxon>Araneae</taxon>
        <taxon>Araneomorphae</taxon>
        <taxon>Entelegynae</taxon>
        <taxon>Araneoidea</taxon>
        <taxon>Nephilidae</taxon>
        <taxon>Trichonephila</taxon>
        <taxon>Trichonephila inaurata</taxon>
    </lineage>
</organism>
<evidence type="ECO:0000313" key="1">
    <source>
        <dbReference type="EMBL" id="GFS30671.1"/>
    </source>
</evidence>
<dbReference type="EMBL" id="BMAV01024176">
    <property type="protein sequence ID" value="GFS30671.1"/>
    <property type="molecule type" value="Genomic_DNA"/>
</dbReference>
<evidence type="ECO:0000313" key="2">
    <source>
        <dbReference type="Proteomes" id="UP000886998"/>
    </source>
</evidence>
<sequence>MKPLLPRIPNVHVWGQLKTFQSFLERSKGMRVTRSEIWSVGKVFQCLKTQPVNCWCKRSWYTSLTHFTEMEFVVNNLISRTVTDVSNQWELAYLL</sequence>
<gene>
    <name evidence="1" type="ORF">TNIN_435721</name>
</gene>
<name>A0A8X6M865_9ARAC</name>
<accession>A0A8X6M865</accession>
<proteinExistence type="predicted"/>
<keyword evidence="2" id="KW-1185">Reference proteome</keyword>
<comment type="caution">
    <text evidence="1">The sequence shown here is derived from an EMBL/GenBank/DDBJ whole genome shotgun (WGS) entry which is preliminary data.</text>
</comment>
<protein>
    <submittedName>
        <fullName evidence="1">Uncharacterized protein</fullName>
    </submittedName>
</protein>
<dbReference type="AlphaFoldDB" id="A0A8X6M865"/>
<reference evidence="1" key="1">
    <citation type="submission" date="2020-08" db="EMBL/GenBank/DDBJ databases">
        <title>Multicomponent nature underlies the extraordinary mechanical properties of spider dragline silk.</title>
        <authorList>
            <person name="Kono N."/>
            <person name="Nakamura H."/>
            <person name="Mori M."/>
            <person name="Yoshida Y."/>
            <person name="Ohtoshi R."/>
            <person name="Malay A.D."/>
            <person name="Moran D.A.P."/>
            <person name="Tomita M."/>
            <person name="Numata K."/>
            <person name="Arakawa K."/>
        </authorList>
    </citation>
    <scope>NUCLEOTIDE SEQUENCE</scope>
</reference>